<feature type="region of interest" description="Disordered" evidence="5">
    <location>
        <begin position="441"/>
        <end position="460"/>
    </location>
</feature>
<sequence length="531" mass="56991">MAPAQIPIWAGILVGVLSSLIQSLGLTIQRKSHLLNDALPLAAQRPDWHRPLWLFGFGIFISTNFLGSVFQIASLPVVILAPLGAISLLWNAIFARLLLADPFTLLMSVGTALVSGGAVLVGVFGVVPTPTHSLEDLIQLFSRPAFLAYFSVVLSITAGLLVLTHIVEWRYQAQRRAVRRLALADDPLPVSERSALLSAPLTLPSPLPPPTVAQESERLFIALSYALLSGTLSAFGLLFAKAGVELLVLTFAGENQFWRWQAWLLVPGLVTFGLSQLWYLQKSLEFADPTLICPLAFCMFNISSILDSLIYFDQFRHLSPLQLSMILLGTFLLLAGVWLLSLQSAKGVQIGTGLAEPSLLTQEPESYAADEEEVEEAAMSPSRRFMSLLTPSIYGEREREWDGQGQAHTNPLPGFSIGLAPTSPGFILSPPKRKRTLTLVSTESQAERGVGASGAGVDGLPEHAVADATSAGAAGRDGADGAVGVGGEAGYGVGEEQEDREGTAVDGEGSEGGEVVQEKRGWWGRWGWSKK</sequence>
<name>A0A165DVT5_9BASI</name>
<dbReference type="InParanoid" id="A0A165DVT5"/>
<feature type="compositionally biased region" description="Low complexity" evidence="5">
    <location>
        <begin position="468"/>
        <end position="480"/>
    </location>
</feature>
<evidence type="ECO:0000313" key="7">
    <source>
        <dbReference type="EMBL" id="KZT53642.1"/>
    </source>
</evidence>
<dbReference type="Pfam" id="PF05653">
    <property type="entry name" value="Mg_trans_NIPA"/>
    <property type="match status" value="2"/>
</dbReference>
<keyword evidence="3 6" id="KW-1133">Transmembrane helix</keyword>
<feature type="transmembrane region" description="Helical" evidence="6">
    <location>
        <begin position="147"/>
        <end position="167"/>
    </location>
</feature>
<dbReference type="GO" id="GO:0015095">
    <property type="term" value="F:magnesium ion transmembrane transporter activity"/>
    <property type="evidence" value="ECO:0007669"/>
    <property type="project" value="InterPro"/>
</dbReference>
<keyword evidence="4 6" id="KW-0472">Membrane</keyword>
<dbReference type="GO" id="GO:0016020">
    <property type="term" value="C:membrane"/>
    <property type="evidence" value="ECO:0007669"/>
    <property type="project" value="UniProtKB-SubCell"/>
</dbReference>
<dbReference type="EMBL" id="KV424032">
    <property type="protein sequence ID" value="KZT53642.1"/>
    <property type="molecule type" value="Genomic_DNA"/>
</dbReference>
<dbReference type="OrthoDB" id="2504919at2759"/>
<dbReference type="Proteomes" id="UP000076842">
    <property type="component" value="Unassembled WGS sequence"/>
</dbReference>
<feature type="transmembrane region" description="Helical" evidence="6">
    <location>
        <begin position="219"/>
        <end position="240"/>
    </location>
</feature>
<protein>
    <recommendedName>
        <fullName evidence="9">DUF803-domain-containing protein</fullName>
    </recommendedName>
</protein>
<keyword evidence="2 6" id="KW-0812">Transmembrane</keyword>
<feature type="compositionally biased region" description="Gly residues" evidence="5">
    <location>
        <begin position="481"/>
        <end position="493"/>
    </location>
</feature>
<feature type="transmembrane region" description="Helical" evidence="6">
    <location>
        <begin position="79"/>
        <end position="99"/>
    </location>
</feature>
<evidence type="ECO:0000256" key="3">
    <source>
        <dbReference type="ARBA" id="ARBA00022989"/>
    </source>
</evidence>
<feature type="transmembrane region" description="Helical" evidence="6">
    <location>
        <begin position="318"/>
        <end position="340"/>
    </location>
</feature>
<feature type="transmembrane region" description="Helical" evidence="6">
    <location>
        <begin position="6"/>
        <end position="26"/>
    </location>
</feature>
<reference evidence="7 8" key="1">
    <citation type="journal article" date="2016" name="Mol. Biol. Evol.">
        <title>Comparative Genomics of Early-Diverging Mushroom-Forming Fungi Provides Insights into the Origins of Lignocellulose Decay Capabilities.</title>
        <authorList>
            <person name="Nagy L.G."/>
            <person name="Riley R."/>
            <person name="Tritt A."/>
            <person name="Adam C."/>
            <person name="Daum C."/>
            <person name="Floudas D."/>
            <person name="Sun H."/>
            <person name="Yadav J.S."/>
            <person name="Pangilinan J."/>
            <person name="Larsson K.H."/>
            <person name="Matsuura K."/>
            <person name="Barry K."/>
            <person name="Labutti K."/>
            <person name="Kuo R."/>
            <person name="Ohm R.A."/>
            <person name="Bhattacharya S.S."/>
            <person name="Shirouzu T."/>
            <person name="Yoshinaga Y."/>
            <person name="Martin F.M."/>
            <person name="Grigoriev I.V."/>
            <person name="Hibbett D.S."/>
        </authorList>
    </citation>
    <scope>NUCLEOTIDE SEQUENCE [LARGE SCALE GENOMIC DNA]</scope>
    <source>
        <strain evidence="7 8">HHB12733</strain>
    </source>
</reference>
<evidence type="ECO:0008006" key="9">
    <source>
        <dbReference type="Google" id="ProtNLM"/>
    </source>
</evidence>
<dbReference type="PANTHER" id="PTHR12570">
    <property type="match status" value="1"/>
</dbReference>
<feature type="region of interest" description="Disordered" evidence="5">
    <location>
        <begin position="468"/>
        <end position="531"/>
    </location>
</feature>
<feature type="transmembrane region" description="Helical" evidence="6">
    <location>
        <begin position="260"/>
        <end position="279"/>
    </location>
</feature>
<gene>
    <name evidence="7" type="ORF">CALCODRAFT_43769</name>
</gene>
<accession>A0A165DVT5</accession>
<evidence type="ECO:0000313" key="8">
    <source>
        <dbReference type="Proteomes" id="UP000076842"/>
    </source>
</evidence>
<keyword evidence="8" id="KW-1185">Reference proteome</keyword>
<evidence type="ECO:0000256" key="5">
    <source>
        <dbReference type="SAM" id="MobiDB-lite"/>
    </source>
</evidence>
<feature type="transmembrane region" description="Helical" evidence="6">
    <location>
        <begin position="291"/>
        <end position="312"/>
    </location>
</feature>
<dbReference type="InterPro" id="IPR008521">
    <property type="entry name" value="Mg_trans_NIPA"/>
</dbReference>
<evidence type="ECO:0000256" key="2">
    <source>
        <dbReference type="ARBA" id="ARBA00022692"/>
    </source>
</evidence>
<feature type="transmembrane region" description="Helical" evidence="6">
    <location>
        <begin position="52"/>
        <end position="73"/>
    </location>
</feature>
<evidence type="ECO:0000256" key="4">
    <source>
        <dbReference type="ARBA" id="ARBA00023136"/>
    </source>
</evidence>
<organism evidence="7 8">
    <name type="scientific">Calocera cornea HHB12733</name>
    <dbReference type="NCBI Taxonomy" id="1353952"/>
    <lineage>
        <taxon>Eukaryota</taxon>
        <taxon>Fungi</taxon>
        <taxon>Dikarya</taxon>
        <taxon>Basidiomycota</taxon>
        <taxon>Agaricomycotina</taxon>
        <taxon>Dacrymycetes</taxon>
        <taxon>Dacrymycetales</taxon>
        <taxon>Dacrymycetaceae</taxon>
        <taxon>Calocera</taxon>
    </lineage>
</organism>
<feature type="transmembrane region" description="Helical" evidence="6">
    <location>
        <begin position="106"/>
        <end position="127"/>
    </location>
</feature>
<dbReference type="AlphaFoldDB" id="A0A165DVT5"/>
<evidence type="ECO:0000256" key="1">
    <source>
        <dbReference type="ARBA" id="ARBA00004141"/>
    </source>
</evidence>
<dbReference type="PANTHER" id="PTHR12570:SF86">
    <property type="entry name" value="ADR321CP"/>
    <property type="match status" value="1"/>
</dbReference>
<proteinExistence type="predicted"/>
<comment type="subcellular location">
    <subcellularLocation>
        <location evidence="1">Membrane</location>
        <topology evidence="1">Multi-pass membrane protein</topology>
    </subcellularLocation>
</comment>
<evidence type="ECO:0000256" key="6">
    <source>
        <dbReference type="SAM" id="Phobius"/>
    </source>
</evidence>